<accession>A0A0M3KKN5</accession>
<protein>
    <submittedName>
        <fullName evidence="4">Scaffolding protein</fullName>
    </submittedName>
</protein>
<sequence length="110" mass="12108">MEAIYRTLSNPDQMSTDEGSSGEDSDNEELATKLESMLAANKDNEELATKLESMLAANKGKKGLSAVERKKLEFEQEEKERKALQKMLSGDASSGTGTPKPEKDQTKEPR</sequence>
<gene>
    <name evidence="2" type="ORF">ASIM_LOCUS20933</name>
</gene>
<reference evidence="2 3" key="2">
    <citation type="submission" date="2018-11" db="EMBL/GenBank/DDBJ databases">
        <authorList>
            <consortium name="Pathogen Informatics"/>
        </authorList>
    </citation>
    <scope>NUCLEOTIDE SEQUENCE [LARGE SCALE GENOMIC DNA]</scope>
</reference>
<proteinExistence type="predicted"/>
<dbReference type="OrthoDB" id="10395133at2759"/>
<organism evidence="4">
    <name type="scientific">Anisakis simplex</name>
    <name type="common">Herring worm</name>
    <dbReference type="NCBI Taxonomy" id="6269"/>
    <lineage>
        <taxon>Eukaryota</taxon>
        <taxon>Metazoa</taxon>
        <taxon>Ecdysozoa</taxon>
        <taxon>Nematoda</taxon>
        <taxon>Chromadorea</taxon>
        <taxon>Rhabditida</taxon>
        <taxon>Spirurina</taxon>
        <taxon>Ascaridomorpha</taxon>
        <taxon>Ascaridoidea</taxon>
        <taxon>Anisakidae</taxon>
        <taxon>Anisakis</taxon>
        <taxon>Anisakis simplex complex</taxon>
    </lineage>
</organism>
<reference evidence="4" key="1">
    <citation type="submission" date="2017-02" db="UniProtKB">
        <authorList>
            <consortium name="WormBaseParasite"/>
        </authorList>
    </citation>
    <scope>IDENTIFICATION</scope>
</reference>
<dbReference type="WBParaSite" id="ASIM_0002156601-mRNA-1">
    <property type="protein sequence ID" value="ASIM_0002156601-mRNA-1"/>
    <property type="gene ID" value="ASIM_0002156601"/>
</dbReference>
<keyword evidence="3" id="KW-1185">Reference proteome</keyword>
<name>A0A0M3KKN5_ANISI</name>
<dbReference type="EMBL" id="UYRR01041462">
    <property type="protein sequence ID" value="VDK81213.1"/>
    <property type="molecule type" value="Genomic_DNA"/>
</dbReference>
<evidence type="ECO:0000313" key="3">
    <source>
        <dbReference type="Proteomes" id="UP000267096"/>
    </source>
</evidence>
<feature type="compositionally biased region" description="Basic and acidic residues" evidence="1">
    <location>
        <begin position="100"/>
        <end position="110"/>
    </location>
</feature>
<feature type="region of interest" description="Disordered" evidence="1">
    <location>
        <begin position="1"/>
        <end position="28"/>
    </location>
</feature>
<evidence type="ECO:0000313" key="2">
    <source>
        <dbReference type="EMBL" id="VDK81213.1"/>
    </source>
</evidence>
<feature type="region of interest" description="Disordered" evidence="1">
    <location>
        <begin position="75"/>
        <end position="110"/>
    </location>
</feature>
<dbReference type="AlphaFoldDB" id="A0A0M3KKN5"/>
<dbReference type="Proteomes" id="UP000267096">
    <property type="component" value="Unassembled WGS sequence"/>
</dbReference>
<evidence type="ECO:0000313" key="4">
    <source>
        <dbReference type="WBParaSite" id="ASIM_0002156601-mRNA-1"/>
    </source>
</evidence>
<evidence type="ECO:0000256" key="1">
    <source>
        <dbReference type="SAM" id="MobiDB-lite"/>
    </source>
</evidence>